<dbReference type="EC" id="3.4.16.-" evidence="6"/>
<dbReference type="Proteomes" id="UP001213799">
    <property type="component" value="Unassembled WGS sequence"/>
</dbReference>
<keyword evidence="8" id="KW-0732">Signal</keyword>
<dbReference type="PROSITE" id="PS00131">
    <property type="entry name" value="CARBOXYPEPT_SER_SER"/>
    <property type="match status" value="1"/>
</dbReference>
<dbReference type="PANTHER" id="PTHR11802:SF131">
    <property type="entry name" value="CARBOXYPEPTIDASE"/>
    <property type="match status" value="1"/>
</dbReference>
<dbReference type="GO" id="GO:0004185">
    <property type="term" value="F:serine-type carboxypeptidase activity"/>
    <property type="evidence" value="ECO:0007669"/>
    <property type="project" value="UniProtKB-UniRule"/>
</dbReference>
<keyword evidence="3 6" id="KW-0645">Protease</keyword>
<evidence type="ECO:0000256" key="8">
    <source>
        <dbReference type="SAM" id="SignalP"/>
    </source>
</evidence>
<comment type="similarity">
    <text evidence="1 6">Belongs to the peptidase S10 family.</text>
</comment>
<keyword evidence="2 6" id="KW-0121">Carboxypeptidase</keyword>
<feature type="chain" id="PRO_5042204946" description="Carboxypeptidase" evidence="8">
    <location>
        <begin position="42"/>
        <end position="581"/>
    </location>
</feature>
<evidence type="ECO:0000256" key="2">
    <source>
        <dbReference type="ARBA" id="ARBA00022645"/>
    </source>
</evidence>
<keyword evidence="10" id="KW-1185">Reference proteome</keyword>
<dbReference type="GO" id="GO:0072330">
    <property type="term" value="P:monocarboxylic acid biosynthetic process"/>
    <property type="evidence" value="ECO:0007669"/>
    <property type="project" value="UniProtKB-ARBA"/>
</dbReference>
<sequence length="581" mass="64751">MSVELFCFIHARTPRNTTHRSKMYLTAWIPLLLPLLRTSEASNPDLNFFNRRQLPDEPTGVKTIQTGNNVTIRYKEPGICETTKGVKSYSGYVDLAPDSHTFFWFFEARHDPENAPITLWLNGGPGSDSLVGLFQELGPCFINEELETYLNPHSWNELSNVLFISQPVGVGFSYAEKAPGSFDPITRSYQNASYGNVVGRYPVIDPSDITTTDLAAKATWEVVQGFLSGLPKIDSKINSRSFNLWTESYGGHWGPAFFDHFYEENQKIANGTIDGVQLEFNTLGIINGLIDLGIQSNFYPEFAVNNTYGIQSVNDTVYNYMKFANEMPKGCQTLIALCRATKRISTADLSLCSEATNMCRDNVEGPYHVLSGRGSYDIRHPTNDPIPPKYYLEYLNQASILDAIGVDVNYTNSNADILYGFTQTGDFAYPNFLEDLEVLLSRPIRVALIYGDADYACNWFGGEAISLETEYEYSKQFRSAGYTPFVVDGKEYGVTREYGNFSFTGVYDAGQMVPFYHPAASLQLFNRTLNGWEIAAGEEKIRPDAGSHGPASAMHTQSSVALPSSTVRPSASASVARRRWS</sequence>
<dbReference type="Pfam" id="PF00450">
    <property type="entry name" value="Peptidase_S10"/>
    <property type="match status" value="1"/>
</dbReference>
<dbReference type="RefSeq" id="XP_056748936.1">
    <property type="nucleotide sequence ID" value="XM_056900268.1"/>
</dbReference>
<evidence type="ECO:0000313" key="9">
    <source>
        <dbReference type="EMBL" id="KAJ5592310.1"/>
    </source>
</evidence>
<dbReference type="GO" id="GO:0000324">
    <property type="term" value="C:fungal-type vacuole"/>
    <property type="evidence" value="ECO:0007669"/>
    <property type="project" value="TreeGrafter"/>
</dbReference>
<evidence type="ECO:0000256" key="4">
    <source>
        <dbReference type="ARBA" id="ARBA00022801"/>
    </source>
</evidence>
<dbReference type="GO" id="GO:0006508">
    <property type="term" value="P:proteolysis"/>
    <property type="evidence" value="ECO:0007669"/>
    <property type="project" value="UniProtKB-KW"/>
</dbReference>
<keyword evidence="4 6" id="KW-0378">Hydrolase</keyword>
<evidence type="ECO:0000256" key="7">
    <source>
        <dbReference type="SAM" id="MobiDB-lite"/>
    </source>
</evidence>
<reference evidence="9" key="1">
    <citation type="journal article" date="2023" name="IMA Fungus">
        <title>Comparative genomic study of the Penicillium genus elucidates a diverse pangenome and 15 lateral gene transfer events.</title>
        <authorList>
            <person name="Petersen C."/>
            <person name="Sorensen T."/>
            <person name="Nielsen M.R."/>
            <person name="Sondergaard T.E."/>
            <person name="Sorensen J.L."/>
            <person name="Fitzpatrick D.A."/>
            <person name="Frisvad J.C."/>
            <person name="Nielsen K.L."/>
        </authorList>
    </citation>
    <scope>NUCLEOTIDE SEQUENCE</scope>
    <source>
        <strain evidence="9">IBT 12815</strain>
    </source>
</reference>
<feature type="signal peptide" evidence="8">
    <location>
        <begin position="1"/>
        <end position="41"/>
    </location>
</feature>
<name>A0AAD6DSC6_9EURO</name>
<dbReference type="AlphaFoldDB" id="A0AAD6DSC6"/>
<proteinExistence type="inferred from homology"/>
<dbReference type="PRINTS" id="PR00724">
    <property type="entry name" value="CRBOXYPTASEC"/>
</dbReference>
<protein>
    <recommendedName>
        <fullName evidence="6">Carboxypeptidase</fullName>
        <ecNumber evidence="6">3.4.16.-</ecNumber>
    </recommendedName>
</protein>
<evidence type="ECO:0000256" key="1">
    <source>
        <dbReference type="ARBA" id="ARBA00009431"/>
    </source>
</evidence>
<dbReference type="GO" id="GO:0017000">
    <property type="term" value="P:antibiotic biosynthetic process"/>
    <property type="evidence" value="ECO:0007669"/>
    <property type="project" value="UniProtKB-ARBA"/>
</dbReference>
<accession>A0AAD6DSC6</accession>
<gene>
    <name evidence="9" type="ORF">N7537_009214</name>
</gene>
<dbReference type="GeneID" id="81590510"/>
<dbReference type="SUPFAM" id="SSF53474">
    <property type="entry name" value="alpha/beta-Hydrolases"/>
    <property type="match status" value="1"/>
</dbReference>
<dbReference type="InterPro" id="IPR001563">
    <property type="entry name" value="Peptidase_S10"/>
</dbReference>
<feature type="compositionally biased region" description="Low complexity" evidence="7">
    <location>
        <begin position="563"/>
        <end position="575"/>
    </location>
</feature>
<dbReference type="PANTHER" id="PTHR11802">
    <property type="entry name" value="SERINE PROTEASE FAMILY S10 SERINE CARBOXYPEPTIDASE"/>
    <property type="match status" value="1"/>
</dbReference>
<dbReference type="InterPro" id="IPR029058">
    <property type="entry name" value="AB_hydrolase_fold"/>
</dbReference>
<reference evidence="9" key="2">
    <citation type="submission" date="2023-01" db="EMBL/GenBank/DDBJ databases">
        <authorList>
            <person name="Petersen C."/>
        </authorList>
    </citation>
    <scope>NUCLEOTIDE SEQUENCE</scope>
    <source>
        <strain evidence="9">IBT 12815</strain>
    </source>
</reference>
<evidence type="ECO:0000256" key="5">
    <source>
        <dbReference type="ARBA" id="ARBA00023180"/>
    </source>
</evidence>
<keyword evidence="5" id="KW-0325">Glycoprotein</keyword>
<feature type="region of interest" description="Disordered" evidence="7">
    <location>
        <begin position="543"/>
        <end position="581"/>
    </location>
</feature>
<evidence type="ECO:0000256" key="3">
    <source>
        <dbReference type="ARBA" id="ARBA00022670"/>
    </source>
</evidence>
<dbReference type="Gene3D" id="3.40.50.1820">
    <property type="entry name" value="alpha/beta hydrolase"/>
    <property type="match status" value="1"/>
</dbReference>
<evidence type="ECO:0000313" key="10">
    <source>
        <dbReference type="Proteomes" id="UP001213799"/>
    </source>
</evidence>
<comment type="caution">
    <text evidence="9">The sequence shown here is derived from an EMBL/GenBank/DDBJ whole genome shotgun (WGS) entry which is preliminary data.</text>
</comment>
<organism evidence="9 10">
    <name type="scientific">Penicillium hordei</name>
    <dbReference type="NCBI Taxonomy" id="40994"/>
    <lineage>
        <taxon>Eukaryota</taxon>
        <taxon>Fungi</taxon>
        <taxon>Dikarya</taxon>
        <taxon>Ascomycota</taxon>
        <taxon>Pezizomycotina</taxon>
        <taxon>Eurotiomycetes</taxon>
        <taxon>Eurotiomycetidae</taxon>
        <taxon>Eurotiales</taxon>
        <taxon>Aspergillaceae</taxon>
        <taxon>Penicillium</taxon>
    </lineage>
</organism>
<evidence type="ECO:0000256" key="6">
    <source>
        <dbReference type="RuleBase" id="RU361156"/>
    </source>
</evidence>
<dbReference type="InterPro" id="IPR018202">
    <property type="entry name" value="Ser_caboxypep_ser_AS"/>
</dbReference>
<dbReference type="EMBL" id="JAQJAE010000005">
    <property type="protein sequence ID" value="KAJ5592310.1"/>
    <property type="molecule type" value="Genomic_DNA"/>
</dbReference>